<dbReference type="Proteomes" id="UP000253273">
    <property type="component" value="Chromosome"/>
</dbReference>
<feature type="transmembrane region" description="Helical" evidence="2">
    <location>
        <begin position="331"/>
        <end position="353"/>
    </location>
</feature>
<evidence type="ECO:0000256" key="1">
    <source>
        <dbReference type="SAM" id="MobiDB-lite"/>
    </source>
</evidence>
<dbReference type="AlphaFoldDB" id="A0A345E438"/>
<dbReference type="KEGG" id="haj:DU500_11275"/>
<sequence>MGDRMIPDRNDVDGADGTGPAVWSRLRSTVAGLLTVSSVPSAKLWRLLSQLSGEIRELERLVAGEAGREEGGDFTAALESSREGPMPEIRSPFGGESVRTLPEASTEWGALAYLHVRQARMALEDGDKVTFWREFYAARRMELFGLEGLGGEYLEMQAQSIKLEAAGLAARNGLLRLDPPRKEAIKNILGDVGNYGEQAPATEQAGRLTADRVGAAMHVLHEFYVDQRLTGRILEIHLRSFIVIMAVSAITFIVAFLSIPLREGEGLVDRIELLQSPVSGLVGLPTFAQLIVLVLIVVLGIMGASVSGILSLSRELRESRIPEQAGTVWFAIARLATGGVAALMLFLFLLSGVVSLDGDATTGILTLNLGTTLSVALVFSLSFVAGFSERLLVRVVKSVAGEDGDVTRGDGTWY</sequence>
<keyword evidence="4" id="KW-1185">Reference proteome</keyword>
<evidence type="ECO:0000313" key="4">
    <source>
        <dbReference type="Proteomes" id="UP000253273"/>
    </source>
</evidence>
<proteinExistence type="predicted"/>
<gene>
    <name evidence="3" type="ORF">DU500_11275</name>
</gene>
<feature type="transmembrane region" description="Helical" evidence="2">
    <location>
        <begin position="238"/>
        <end position="259"/>
    </location>
</feature>
<feature type="region of interest" description="Disordered" evidence="1">
    <location>
        <begin position="70"/>
        <end position="94"/>
    </location>
</feature>
<evidence type="ECO:0000256" key="2">
    <source>
        <dbReference type="SAM" id="Phobius"/>
    </source>
</evidence>
<keyword evidence="2" id="KW-0472">Membrane</keyword>
<keyword evidence="2" id="KW-1133">Transmembrane helix</keyword>
<feature type="transmembrane region" description="Helical" evidence="2">
    <location>
        <begin position="365"/>
        <end position="387"/>
    </location>
</feature>
<protein>
    <submittedName>
        <fullName evidence="3">Uncharacterized protein</fullName>
    </submittedName>
</protein>
<feature type="transmembrane region" description="Helical" evidence="2">
    <location>
        <begin position="287"/>
        <end position="310"/>
    </location>
</feature>
<evidence type="ECO:0000313" key="3">
    <source>
        <dbReference type="EMBL" id="AXG06960.1"/>
    </source>
</evidence>
<feature type="region of interest" description="Disordered" evidence="1">
    <location>
        <begin position="1"/>
        <end position="20"/>
    </location>
</feature>
<organism evidence="3 4">
    <name type="scientific">Haloplanus rubicundus</name>
    <dbReference type="NCBI Taxonomy" id="1547898"/>
    <lineage>
        <taxon>Archaea</taxon>
        <taxon>Methanobacteriati</taxon>
        <taxon>Methanobacteriota</taxon>
        <taxon>Stenosarchaea group</taxon>
        <taxon>Halobacteria</taxon>
        <taxon>Halobacteriales</taxon>
        <taxon>Haloferacaceae</taxon>
        <taxon>Haloplanus</taxon>
    </lineage>
</organism>
<dbReference type="EMBL" id="CP031150">
    <property type="protein sequence ID" value="AXG06960.1"/>
    <property type="molecule type" value="Genomic_DNA"/>
</dbReference>
<accession>A0A345E438</accession>
<feature type="compositionally biased region" description="Basic and acidic residues" evidence="1">
    <location>
        <begin position="1"/>
        <end position="12"/>
    </location>
</feature>
<reference evidence="3 4" key="1">
    <citation type="submission" date="2018-07" db="EMBL/GenBank/DDBJ databases">
        <title>Genome sequences of Haloplanus sp. CBA1113.</title>
        <authorList>
            <person name="Kim Y.B."/>
            <person name="Roh S.W."/>
        </authorList>
    </citation>
    <scope>NUCLEOTIDE SEQUENCE [LARGE SCALE GENOMIC DNA]</scope>
    <source>
        <strain evidence="3 4">CBA1113</strain>
    </source>
</reference>
<name>A0A345E438_9EURY</name>
<keyword evidence="2" id="KW-0812">Transmembrane</keyword>